<keyword evidence="3" id="KW-1185">Reference proteome</keyword>
<feature type="compositionally biased region" description="Polar residues" evidence="1">
    <location>
        <begin position="110"/>
        <end position="125"/>
    </location>
</feature>
<protein>
    <submittedName>
        <fullName evidence="2">Uncharacterized protein</fullName>
    </submittedName>
</protein>
<organism evidence="2 3">
    <name type="scientific">Natronorubrum thiooxidans</name>
    <dbReference type="NCBI Taxonomy" id="308853"/>
    <lineage>
        <taxon>Archaea</taxon>
        <taxon>Methanobacteriati</taxon>
        <taxon>Methanobacteriota</taxon>
        <taxon>Stenosarchaea group</taxon>
        <taxon>Halobacteria</taxon>
        <taxon>Halobacteriales</taxon>
        <taxon>Natrialbaceae</taxon>
        <taxon>Natronorubrum</taxon>
    </lineage>
</organism>
<dbReference type="RefSeq" id="WP_143823869.1">
    <property type="nucleotide sequence ID" value="NZ_FTNR01000003.1"/>
</dbReference>
<accession>A0A1N7E0A1</accession>
<evidence type="ECO:0000313" key="2">
    <source>
        <dbReference type="EMBL" id="SIR81466.1"/>
    </source>
</evidence>
<feature type="region of interest" description="Disordered" evidence="1">
    <location>
        <begin position="82"/>
        <end position="125"/>
    </location>
</feature>
<proteinExistence type="predicted"/>
<dbReference type="AlphaFoldDB" id="A0A1N7E0A1"/>
<evidence type="ECO:0000313" key="3">
    <source>
        <dbReference type="Proteomes" id="UP000185936"/>
    </source>
</evidence>
<feature type="compositionally biased region" description="Basic and acidic residues" evidence="1">
    <location>
        <begin position="97"/>
        <end position="107"/>
    </location>
</feature>
<dbReference type="EMBL" id="FTNR01000003">
    <property type="protein sequence ID" value="SIR81466.1"/>
    <property type="molecule type" value="Genomic_DNA"/>
</dbReference>
<dbReference type="Proteomes" id="UP000185936">
    <property type="component" value="Unassembled WGS sequence"/>
</dbReference>
<evidence type="ECO:0000256" key="1">
    <source>
        <dbReference type="SAM" id="MobiDB-lite"/>
    </source>
</evidence>
<gene>
    <name evidence="2" type="ORF">SAMN05421752_10381</name>
</gene>
<name>A0A1N7E0A1_9EURY</name>
<sequence length="125" mass="13320">MKIQRRVPLTGVGSAVRRRSSCLGGEHAGGGPTLDEQHSIFESLFELTVRAVSAETSETTAAGERRDVGVVVAHARGFFAGPWGQPRTEVDTIDTEPVFHPDGRSEKPTVGQNSPQHSSDPAETA</sequence>
<dbReference type="STRING" id="308853.SAMN05421752_10381"/>
<reference evidence="3" key="1">
    <citation type="submission" date="2017-01" db="EMBL/GenBank/DDBJ databases">
        <authorList>
            <person name="Varghese N."/>
            <person name="Submissions S."/>
        </authorList>
    </citation>
    <scope>NUCLEOTIDE SEQUENCE [LARGE SCALE GENOMIC DNA]</scope>
    <source>
        <strain evidence="3">type strain: HArc-</strain>
    </source>
</reference>